<reference evidence="1" key="1">
    <citation type="journal article" date="2013" name="Environ. Microbiol.">
        <title>Microbiota from the distal guts of lean and obese adolescents exhibit partial functional redundancy besides clear differences in community structure.</title>
        <authorList>
            <person name="Ferrer M."/>
            <person name="Ruiz A."/>
            <person name="Lanza F."/>
            <person name="Haange S.B."/>
            <person name="Oberbach A."/>
            <person name="Till H."/>
            <person name="Bargiela R."/>
            <person name="Campoy C."/>
            <person name="Segura M.T."/>
            <person name="Richter M."/>
            <person name="von Bergen M."/>
            <person name="Seifert J."/>
            <person name="Suarez A."/>
        </authorList>
    </citation>
    <scope>NUCLEOTIDE SEQUENCE</scope>
</reference>
<accession>K1SIB9</accession>
<protein>
    <recommendedName>
        <fullName evidence="2">Lipoprotein</fullName>
    </recommendedName>
</protein>
<gene>
    <name evidence="1" type="ORF">LEA_19577</name>
</gene>
<dbReference type="PROSITE" id="PS51257">
    <property type="entry name" value="PROKAR_LIPOPROTEIN"/>
    <property type="match status" value="1"/>
</dbReference>
<name>K1SIB9_9ZZZZ</name>
<dbReference type="EMBL" id="AJWY01013455">
    <property type="protein sequence ID" value="EKC47041.1"/>
    <property type="molecule type" value="Genomic_DNA"/>
</dbReference>
<evidence type="ECO:0000313" key="1">
    <source>
        <dbReference type="EMBL" id="EKC47041.1"/>
    </source>
</evidence>
<evidence type="ECO:0008006" key="2">
    <source>
        <dbReference type="Google" id="ProtNLM"/>
    </source>
</evidence>
<sequence length="179" mass="19883">MKPMKKHKFKILTFVAVAAALAGTGCFKSIGYETFYVLRPWAQEGTVKTPIPREDMLAYAFDADTTEWSVLSYEDAVAGIITSRRTGEKLRPIAQGEPYEIDGNENWLAMQLNGPLVSHPGRGPVESALRIHRAGHRGESSADARERNLLPERKRQTFPEGQVDHVQRLLYGTRAGTGS</sequence>
<dbReference type="AlphaFoldDB" id="K1SIB9"/>
<comment type="caution">
    <text evidence="1">The sequence shown here is derived from an EMBL/GenBank/DDBJ whole genome shotgun (WGS) entry which is preliminary data.</text>
</comment>
<proteinExistence type="predicted"/>
<organism evidence="1">
    <name type="scientific">human gut metagenome</name>
    <dbReference type="NCBI Taxonomy" id="408170"/>
    <lineage>
        <taxon>unclassified sequences</taxon>
        <taxon>metagenomes</taxon>
        <taxon>organismal metagenomes</taxon>
    </lineage>
</organism>